<feature type="non-terminal residue" evidence="4">
    <location>
        <position position="1"/>
    </location>
</feature>
<accession>A0A267G0W6</accession>
<feature type="compositionally biased region" description="Basic and acidic residues" evidence="2">
    <location>
        <begin position="277"/>
        <end position="295"/>
    </location>
</feature>
<dbReference type="Pfam" id="PF00533">
    <property type="entry name" value="BRCT"/>
    <property type="match status" value="1"/>
</dbReference>
<gene>
    <name evidence="4" type="ORF">BOX15_Mlig011354g8</name>
</gene>
<feature type="region of interest" description="Disordered" evidence="2">
    <location>
        <begin position="944"/>
        <end position="1020"/>
    </location>
</feature>
<feature type="compositionally biased region" description="Polar residues" evidence="2">
    <location>
        <begin position="508"/>
        <end position="524"/>
    </location>
</feature>
<evidence type="ECO:0000256" key="2">
    <source>
        <dbReference type="SAM" id="MobiDB-lite"/>
    </source>
</evidence>
<reference evidence="4 5" key="1">
    <citation type="submission" date="2017-06" db="EMBL/GenBank/DDBJ databases">
        <title>A platform for efficient transgenesis in Macrostomum lignano, a flatworm model organism for stem cell research.</title>
        <authorList>
            <person name="Berezikov E."/>
        </authorList>
    </citation>
    <scope>NUCLEOTIDE SEQUENCE [LARGE SCALE GENOMIC DNA]</scope>
    <source>
        <strain evidence="4">DV1</strain>
        <tissue evidence="4">Whole organism</tissue>
    </source>
</reference>
<dbReference type="Pfam" id="PF12738">
    <property type="entry name" value="PTCB-BRCT"/>
    <property type="match status" value="1"/>
</dbReference>
<dbReference type="Proteomes" id="UP000215902">
    <property type="component" value="Unassembled WGS sequence"/>
</dbReference>
<comment type="caution">
    <text evidence="4">The sequence shown here is derived from an EMBL/GenBank/DDBJ whole genome shotgun (WGS) entry which is preliminary data.</text>
</comment>
<dbReference type="SUPFAM" id="SSF52113">
    <property type="entry name" value="BRCT domain"/>
    <property type="match status" value="3"/>
</dbReference>
<dbReference type="InterPro" id="IPR036420">
    <property type="entry name" value="BRCT_dom_sf"/>
</dbReference>
<evidence type="ECO:0000313" key="5">
    <source>
        <dbReference type="Proteomes" id="UP000215902"/>
    </source>
</evidence>
<dbReference type="SMART" id="SM00292">
    <property type="entry name" value="BRCT"/>
    <property type="match status" value="2"/>
</dbReference>
<feature type="region of interest" description="Disordered" evidence="2">
    <location>
        <begin position="667"/>
        <end position="699"/>
    </location>
</feature>
<name>A0A267G0W6_9PLAT</name>
<feature type="region of interest" description="Disordered" evidence="2">
    <location>
        <begin position="746"/>
        <end position="783"/>
    </location>
</feature>
<feature type="compositionally biased region" description="Low complexity" evidence="2">
    <location>
        <begin position="376"/>
        <end position="388"/>
    </location>
</feature>
<dbReference type="OrthoDB" id="2384350at2759"/>
<keyword evidence="1" id="KW-0677">Repeat</keyword>
<feature type="domain" description="BRCT" evidence="3">
    <location>
        <begin position="56"/>
        <end position="146"/>
    </location>
</feature>
<proteinExistence type="predicted"/>
<feature type="compositionally biased region" description="Pro residues" evidence="2">
    <location>
        <begin position="342"/>
        <end position="352"/>
    </location>
</feature>
<feature type="compositionally biased region" description="Polar residues" evidence="2">
    <location>
        <begin position="970"/>
        <end position="980"/>
    </location>
</feature>
<feature type="region of interest" description="Disordered" evidence="2">
    <location>
        <begin position="869"/>
        <end position="926"/>
    </location>
</feature>
<dbReference type="EMBL" id="NIVC01000654">
    <property type="protein sequence ID" value="PAA79084.1"/>
    <property type="molecule type" value="Genomic_DNA"/>
</dbReference>
<feature type="compositionally biased region" description="Low complexity" evidence="2">
    <location>
        <begin position="992"/>
        <end position="1015"/>
    </location>
</feature>
<dbReference type="PANTHER" id="PTHR13561:SF20">
    <property type="entry name" value="DNA TOPOISOMERASE 2-BINDING PROTEIN 1"/>
    <property type="match status" value="1"/>
</dbReference>
<feature type="region of interest" description="Disordered" evidence="2">
    <location>
        <begin position="256"/>
        <end position="468"/>
    </location>
</feature>
<feature type="compositionally biased region" description="Low complexity" evidence="2">
    <location>
        <begin position="757"/>
        <end position="783"/>
    </location>
</feature>
<dbReference type="GO" id="GO:0006270">
    <property type="term" value="P:DNA replication initiation"/>
    <property type="evidence" value="ECO:0007669"/>
    <property type="project" value="TreeGrafter"/>
</dbReference>
<feature type="compositionally biased region" description="Low complexity" evidence="2">
    <location>
        <begin position="944"/>
        <end position="956"/>
    </location>
</feature>
<dbReference type="Gene3D" id="3.40.50.10190">
    <property type="entry name" value="BRCT domain"/>
    <property type="match status" value="3"/>
</dbReference>
<feature type="compositionally biased region" description="Polar residues" evidence="2">
    <location>
        <begin position="32"/>
        <end position="46"/>
    </location>
</feature>
<dbReference type="InterPro" id="IPR001357">
    <property type="entry name" value="BRCT_dom"/>
</dbReference>
<dbReference type="PROSITE" id="PS50172">
    <property type="entry name" value="BRCT"/>
    <property type="match status" value="3"/>
</dbReference>
<dbReference type="STRING" id="282301.A0A267G0W6"/>
<dbReference type="AlphaFoldDB" id="A0A267G0W6"/>
<dbReference type="CDD" id="cd17716">
    <property type="entry name" value="BRCT_microcephalin_rpt1"/>
    <property type="match status" value="1"/>
</dbReference>
<feature type="compositionally biased region" description="Low complexity" evidence="2">
    <location>
        <begin position="680"/>
        <end position="698"/>
    </location>
</feature>
<dbReference type="GO" id="GO:0033314">
    <property type="term" value="P:mitotic DNA replication checkpoint signaling"/>
    <property type="evidence" value="ECO:0007669"/>
    <property type="project" value="TreeGrafter"/>
</dbReference>
<feature type="domain" description="BRCT" evidence="3">
    <location>
        <begin position="1017"/>
        <end position="1114"/>
    </location>
</feature>
<keyword evidence="5" id="KW-1185">Reference proteome</keyword>
<evidence type="ECO:0000259" key="3">
    <source>
        <dbReference type="PROSITE" id="PS50172"/>
    </source>
</evidence>
<protein>
    <recommendedName>
        <fullName evidence="3">BRCT domain-containing protein</fullName>
    </recommendedName>
</protein>
<feature type="region of interest" description="Disordered" evidence="2">
    <location>
        <begin position="508"/>
        <end position="533"/>
    </location>
</feature>
<evidence type="ECO:0000256" key="1">
    <source>
        <dbReference type="ARBA" id="ARBA00022737"/>
    </source>
</evidence>
<feature type="compositionally biased region" description="Polar residues" evidence="2">
    <location>
        <begin position="416"/>
        <end position="429"/>
    </location>
</feature>
<feature type="domain" description="BRCT" evidence="3">
    <location>
        <begin position="1140"/>
        <end position="1219"/>
    </location>
</feature>
<evidence type="ECO:0000313" key="4">
    <source>
        <dbReference type="EMBL" id="PAA79084.1"/>
    </source>
</evidence>
<sequence>HAVTNGRATAPIEIQSDSESSSSGLVAEAAAPTSTPVAKTSEATKSVDNESAEPFDLSRLLTGVRFYVEIRQGIEDRSEGIAEEMTRLGASISDRVNLSVTHILYRAGRKKTHDFAVKHGIPMVSVSWPLACIKAKRQVSHEPFLLPAGAWSADDNSAGGTSSPLLNQLRKQRRRFMQPGLDPEKELKSSADRLRRKRMKTAVVDSLKIACQKSAEEYANFNDNYYLSVKLRVPTTPPSMKELQERLDQQRRDGIRFNGSLSDSSSVGSDVEDGDENRDVVGRDDKKSVDEDSKKPAVILAPETPAQENEANIVVETTPVPQLSLEPEPAPVPALEHAPEPAAEPAPPPQPAAVPLRPRPGKRRLYNAETDDFCASFSDSLSSSQASSVELRNLDDATPSGVARRRTSSRRQSLSLKASSNTTAMTPVNSRSRRSRSSQSPNDSARVVSCVSSAEQRRYNRQKRSLMMLQNEKSVANLATSEATTSKAPSQVPPPRRPFDGIELPSPTATIGNDSSPINLTHKTGAQDKRPKYRRLYTAEDDELSEPTDSPATADQVACYRAFPKPVLRLLAQKSNNQAAKLCMAPSPSQVVANLPGRGGSGTNVKRTGSTGAVKKVSNISHNHRFRFGPTKPNCLVARQLPAVMTSDFGELQTGLAAILKTNGRFETPPAQQQKPPPSTGSLSQEAASSSQLSTASSIRKSILQSASTSKDSQQRQSRRITFAANVDVASIESIANRSSAPLKSSSSVIPVSAVDTPTTPTSTTPQASSATPQASSAQTSTPVMSLSTTSKVSEQLVARNSSPRVALWDIRCQSNLDKETRSLLSKAQTAASANPVTLLDIAEESSGAKLTPQAATDASASAACSQASTASDTSGMGILDACNSESTNKTTKPRSANKKSPAPPSSVRRISGRRQSATTTTTTTASGLSIIESSSYASSVTSTATTTTTSSRTVSQPVQRTLKRRRSQRNLSTGKTAVETNVTSKDKTNKKNSTGSSSQISQASQACSSTSTNSVPSRRSLDDFQLPLLSVSGLSSEQRRTVQRALGRMPETYSLVTSDTLSSNTAVLVTCNPPKRTLAVLSALAYSVPIVSIDWIIDSLAKRSWLPMNSYSVAQQASSLASRVAHDCSSSLTATEEKKRSKLFAKLAEMYIAPSLTGLDRAQLLKLIRAAGGRTVDSYRSAPICIGCCRLNAMSVCPLWLIDCVLIGRVLPDKAYPVKDSNLAISVDSHGTIVGKVFV</sequence>
<dbReference type="PANTHER" id="PTHR13561">
    <property type="entry name" value="DNA REPLICATION REGULATOR DPB11-RELATED"/>
    <property type="match status" value="1"/>
</dbReference>
<organism evidence="4 5">
    <name type="scientific">Macrostomum lignano</name>
    <dbReference type="NCBI Taxonomy" id="282301"/>
    <lineage>
        <taxon>Eukaryota</taxon>
        <taxon>Metazoa</taxon>
        <taxon>Spiralia</taxon>
        <taxon>Lophotrochozoa</taxon>
        <taxon>Platyhelminthes</taxon>
        <taxon>Rhabditophora</taxon>
        <taxon>Macrostomorpha</taxon>
        <taxon>Macrostomida</taxon>
        <taxon>Macrostomidae</taxon>
        <taxon>Macrostomum</taxon>
    </lineage>
</organism>
<dbReference type="GO" id="GO:0007095">
    <property type="term" value="P:mitotic G2 DNA damage checkpoint signaling"/>
    <property type="evidence" value="ECO:0007669"/>
    <property type="project" value="TreeGrafter"/>
</dbReference>
<feature type="region of interest" description="Disordered" evidence="2">
    <location>
        <begin position="1"/>
        <end position="50"/>
    </location>
</feature>